<sequence length="175" mass="18215">MEVTIAEKKPRAAGDGGGLVERLPEALLVEVLARVDVDGACSAAASCRSLYSAANAVLPALTSIDLSMSFSLPFSPTACQTGNGAVRSLTVNYSLLNDSAASVIARGSLRDLLLLKCSFSMSFFVALGGACHDLRCASSALSGSCFCVCTRMQVMKLNYTSNGMEFGLLLSSHSD</sequence>
<reference evidence="2" key="2">
    <citation type="submission" date="2019-07" db="EMBL/GenBank/DDBJ databases">
        <authorList>
            <person name="Seetharam A."/>
            <person name="Woodhouse M."/>
            <person name="Cannon E."/>
        </authorList>
    </citation>
    <scope>NUCLEOTIDE SEQUENCE [LARGE SCALE GENOMIC DNA]</scope>
    <source>
        <strain evidence="2">cv. B73</strain>
    </source>
</reference>
<feature type="domain" description="F-box/LRR-repeat protein 15-like leucin rich repeat" evidence="1">
    <location>
        <begin position="80"/>
        <end position="138"/>
    </location>
</feature>
<reference evidence="2" key="3">
    <citation type="submission" date="2021-05" db="UniProtKB">
        <authorList>
            <consortium name="EnsemblPlants"/>
        </authorList>
    </citation>
    <scope>IDENTIFICATION</scope>
    <source>
        <strain evidence="2">cv. B73</strain>
    </source>
</reference>
<protein>
    <recommendedName>
        <fullName evidence="1">F-box/LRR-repeat protein 15-like leucin rich repeat domain-containing protein</fullName>
    </recommendedName>
</protein>
<dbReference type="AlphaFoldDB" id="A0A804QRJ0"/>
<dbReference type="InterPro" id="IPR036047">
    <property type="entry name" value="F-box-like_dom_sf"/>
</dbReference>
<evidence type="ECO:0000259" key="1">
    <source>
        <dbReference type="Pfam" id="PF25372"/>
    </source>
</evidence>
<evidence type="ECO:0000313" key="3">
    <source>
        <dbReference type="Proteomes" id="UP000007305"/>
    </source>
</evidence>
<dbReference type="EnsemblPlants" id="Zm00001eb347300_T001">
    <property type="protein sequence ID" value="Zm00001eb347300_P001"/>
    <property type="gene ID" value="Zm00001eb347300"/>
</dbReference>
<name>A0A804QRJ0_MAIZE</name>
<dbReference type="InParanoid" id="A0A804QRJ0"/>
<accession>A0A804QRJ0</accession>
<dbReference type="Gramene" id="Zm00001eb347300_T001">
    <property type="protein sequence ID" value="Zm00001eb347300_P001"/>
    <property type="gene ID" value="Zm00001eb347300"/>
</dbReference>
<organism evidence="2 3">
    <name type="scientific">Zea mays</name>
    <name type="common">Maize</name>
    <dbReference type="NCBI Taxonomy" id="4577"/>
    <lineage>
        <taxon>Eukaryota</taxon>
        <taxon>Viridiplantae</taxon>
        <taxon>Streptophyta</taxon>
        <taxon>Embryophyta</taxon>
        <taxon>Tracheophyta</taxon>
        <taxon>Spermatophyta</taxon>
        <taxon>Magnoliopsida</taxon>
        <taxon>Liliopsida</taxon>
        <taxon>Poales</taxon>
        <taxon>Poaceae</taxon>
        <taxon>PACMAD clade</taxon>
        <taxon>Panicoideae</taxon>
        <taxon>Andropogonodae</taxon>
        <taxon>Andropogoneae</taxon>
        <taxon>Tripsacinae</taxon>
        <taxon>Zea</taxon>
    </lineage>
</organism>
<dbReference type="Pfam" id="PF25372">
    <property type="entry name" value="DUF7885"/>
    <property type="match status" value="1"/>
</dbReference>
<dbReference type="Proteomes" id="UP000007305">
    <property type="component" value="Chromosome 8"/>
</dbReference>
<dbReference type="InterPro" id="IPR057207">
    <property type="entry name" value="FBXL15_LRR"/>
</dbReference>
<evidence type="ECO:0000313" key="2">
    <source>
        <dbReference type="EnsemblPlants" id="Zm00001eb347300_P001"/>
    </source>
</evidence>
<dbReference type="SUPFAM" id="SSF81383">
    <property type="entry name" value="F-box domain"/>
    <property type="match status" value="1"/>
</dbReference>
<proteinExistence type="predicted"/>
<reference evidence="3" key="1">
    <citation type="journal article" date="2009" name="Science">
        <title>The B73 maize genome: complexity, diversity, and dynamics.</title>
        <authorList>
            <person name="Schnable P.S."/>
            <person name="Ware D."/>
            <person name="Fulton R.S."/>
            <person name="Stein J.C."/>
            <person name="Wei F."/>
            <person name="Pasternak S."/>
            <person name="Liang C."/>
            <person name="Zhang J."/>
            <person name="Fulton L."/>
            <person name="Graves T.A."/>
            <person name="Minx P."/>
            <person name="Reily A.D."/>
            <person name="Courtney L."/>
            <person name="Kruchowski S.S."/>
            <person name="Tomlinson C."/>
            <person name="Strong C."/>
            <person name="Delehaunty K."/>
            <person name="Fronick C."/>
            <person name="Courtney B."/>
            <person name="Rock S.M."/>
            <person name="Belter E."/>
            <person name="Du F."/>
            <person name="Kim K."/>
            <person name="Abbott R.M."/>
            <person name="Cotton M."/>
            <person name="Levy A."/>
            <person name="Marchetto P."/>
            <person name="Ochoa K."/>
            <person name="Jackson S.M."/>
            <person name="Gillam B."/>
            <person name="Chen W."/>
            <person name="Yan L."/>
            <person name="Higginbotham J."/>
            <person name="Cardenas M."/>
            <person name="Waligorski J."/>
            <person name="Applebaum E."/>
            <person name="Phelps L."/>
            <person name="Falcone J."/>
            <person name="Kanchi K."/>
            <person name="Thane T."/>
            <person name="Scimone A."/>
            <person name="Thane N."/>
            <person name="Henke J."/>
            <person name="Wang T."/>
            <person name="Ruppert J."/>
            <person name="Shah N."/>
            <person name="Rotter K."/>
            <person name="Hodges J."/>
            <person name="Ingenthron E."/>
            <person name="Cordes M."/>
            <person name="Kohlberg S."/>
            <person name="Sgro J."/>
            <person name="Delgado B."/>
            <person name="Mead K."/>
            <person name="Chinwalla A."/>
            <person name="Leonard S."/>
            <person name="Crouse K."/>
            <person name="Collura K."/>
            <person name="Kudrna D."/>
            <person name="Currie J."/>
            <person name="He R."/>
            <person name="Angelova A."/>
            <person name="Rajasekar S."/>
            <person name="Mueller T."/>
            <person name="Lomeli R."/>
            <person name="Scara G."/>
            <person name="Ko A."/>
            <person name="Delaney K."/>
            <person name="Wissotski M."/>
            <person name="Lopez G."/>
            <person name="Campos D."/>
            <person name="Braidotti M."/>
            <person name="Ashley E."/>
            <person name="Golser W."/>
            <person name="Kim H."/>
            <person name="Lee S."/>
            <person name="Lin J."/>
            <person name="Dujmic Z."/>
            <person name="Kim W."/>
            <person name="Talag J."/>
            <person name="Zuccolo A."/>
            <person name="Fan C."/>
            <person name="Sebastian A."/>
            <person name="Kramer M."/>
            <person name="Spiegel L."/>
            <person name="Nascimento L."/>
            <person name="Zutavern T."/>
            <person name="Miller B."/>
            <person name="Ambroise C."/>
            <person name="Muller S."/>
            <person name="Spooner W."/>
            <person name="Narechania A."/>
            <person name="Ren L."/>
            <person name="Wei S."/>
            <person name="Kumari S."/>
            <person name="Faga B."/>
            <person name="Levy M.J."/>
            <person name="McMahan L."/>
            <person name="Van Buren P."/>
            <person name="Vaughn M.W."/>
            <person name="Ying K."/>
            <person name="Yeh C.-T."/>
            <person name="Emrich S.J."/>
            <person name="Jia Y."/>
            <person name="Kalyanaraman A."/>
            <person name="Hsia A.-P."/>
            <person name="Barbazuk W.B."/>
            <person name="Baucom R.S."/>
            <person name="Brutnell T.P."/>
            <person name="Carpita N.C."/>
            <person name="Chaparro C."/>
            <person name="Chia J.-M."/>
            <person name="Deragon J.-M."/>
            <person name="Estill J.C."/>
            <person name="Fu Y."/>
            <person name="Jeddeloh J.A."/>
            <person name="Han Y."/>
            <person name="Lee H."/>
            <person name="Li P."/>
            <person name="Lisch D.R."/>
            <person name="Liu S."/>
            <person name="Liu Z."/>
            <person name="Nagel D.H."/>
            <person name="McCann M.C."/>
            <person name="SanMiguel P."/>
            <person name="Myers A.M."/>
            <person name="Nettleton D."/>
            <person name="Nguyen J."/>
            <person name="Penning B.W."/>
            <person name="Ponnala L."/>
            <person name="Schneider K.L."/>
            <person name="Schwartz D.C."/>
            <person name="Sharma A."/>
            <person name="Soderlund C."/>
            <person name="Springer N.M."/>
            <person name="Sun Q."/>
            <person name="Wang H."/>
            <person name="Waterman M."/>
            <person name="Westerman R."/>
            <person name="Wolfgruber T.K."/>
            <person name="Yang L."/>
            <person name="Yu Y."/>
            <person name="Zhang L."/>
            <person name="Zhou S."/>
            <person name="Zhu Q."/>
            <person name="Bennetzen J.L."/>
            <person name="Dawe R.K."/>
            <person name="Jiang J."/>
            <person name="Jiang N."/>
            <person name="Presting G.G."/>
            <person name="Wessler S.R."/>
            <person name="Aluru S."/>
            <person name="Martienssen R.A."/>
            <person name="Clifton S.W."/>
            <person name="McCombie W.R."/>
            <person name="Wing R.A."/>
            <person name="Wilson R.K."/>
        </authorList>
    </citation>
    <scope>NUCLEOTIDE SEQUENCE [LARGE SCALE GENOMIC DNA]</scope>
    <source>
        <strain evidence="3">cv. B73</strain>
    </source>
</reference>
<keyword evidence="3" id="KW-1185">Reference proteome</keyword>